<evidence type="ECO:0000256" key="2">
    <source>
        <dbReference type="ARBA" id="ARBA00011017"/>
    </source>
</evidence>
<feature type="active site" evidence="8">
    <location>
        <position position="75"/>
    </location>
</feature>
<keyword evidence="3 8" id="KW-0560">Oxidoreductase</keyword>
<evidence type="ECO:0000256" key="5">
    <source>
        <dbReference type="ARBA" id="ARBA00047806"/>
    </source>
</evidence>
<evidence type="ECO:0000256" key="8">
    <source>
        <dbReference type="HAMAP-Rule" id="MF_01401"/>
    </source>
</evidence>
<dbReference type="Pfam" id="PF01625">
    <property type="entry name" value="PMSR"/>
    <property type="match status" value="1"/>
</dbReference>
<evidence type="ECO:0000259" key="9">
    <source>
        <dbReference type="PROSITE" id="PS51790"/>
    </source>
</evidence>
<comment type="catalytic activity">
    <reaction evidence="6">
        <text>L-methionyl-[protein] + [thioredoxin]-disulfide + H2O = L-methionyl-(R)-S-oxide-[protein] + [thioredoxin]-dithiol</text>
        <dbReference type="Rhea" id="RHEA:24164"/>
        <dbReference type="Rhea" id="RHEA-COMP:10698"/>
        <dbReference type="Rhea" id="RHEA-COMP:10700"/>
        <dbReference type="Rhea" id="RHEA-COMP:12313"/>
        <dbReference type="Rhea" id="RHEA-COMP:12314"/>
        <dbReference type="ChEBI" id="CHEBI:15377"/>
        <dbReference type="ChEBI" id="CHEBI:16044"/>
        <dbReference type="ChEBI" id="CHEBI:29950"/>
        <dbReference type="ChEBI" id="CHEBI:45764"/>
        <dbReference type="ChEBI" id="CHEBI:50058"/>
        <dbReference type="EC" id="1.8.4.12"/>
    </reaction>
</comment>
<comment type="similarity">
    <text evidence="2">In the N-terminal section; belongs to the MsrA Met sulfoxide reductase family.</text>
</comment>
<gene>
    <name evidence="8" type="primary">msrA</name>
    <name evidence="10" type="ORF">SAMN02745751_00034</name>
</gene>
<dbReference type="NCBIfam" id="TIGR00401">
    <property type="entry name" value="msrA"/>
    <property type="match status" value="1"/>
</dbReference>
<comment type="similarity">
    <text evidence="8">Belongs to the MsrA Met sulfoxide reductase family.</text>
</comment>
<evidence type="ECO:0000256" key="4">
    <source>
        <dbReference type="ARBA" id="ARBA00023268"/>
    </source>
</evidence>
<evidence type="ECO:0000313" key="11">
    <source>
        <dbReference type="Proteomes" id="UP000184052"/>
    </source>
</evidence>
<dbReference type="InterPro" id="IPR002569">
    <property type="entry name" value="Met_Sox_Rdtase_MsrA_dom"/>
</dbReference>
<name>A0A1M6A964_9FIRM</name>
<dbReference type="Gene3D" id="2.170.150.20">
    <property type="entry name" value="Peptide methionine sulfoxide reductase"/>
    <property type="match status" value="1"/>
</dbReference>
<dbReference type="InterPro" id="IPR050162">
    <property type="entry name" value="MsrA_MetSO_reductase"/>
</dbReference>
<dbReference type="SUPFAM" id="SSF51316">
    <property type="entry name" value="Mss4-like"/>
    <property type="match status" value="1"/>
</dbReference>
<dbReference type="Gene3D" id="3.30.1060.10">
    <property type="entry name" value="Peptide methionine sulphoxide reductase MsrA"/>
    <property type="match status" value="1"/>
</dbReference>
<comment type="catalytic activity">
    <reaction evidence="7 8">
        <text>[thioredoxin]-disulfide + L-methionine + H2O = L-methionine (S)-S-oxide + [thioredoxin]-dithiol</text>
        <dbReference type="Rhea" id="RHEA:19993"/>
        <dbReference type="Rhea" id="RHEA-COMP:10698"/>
        <dbReference type="Rhea" id="RHEA-COMP:10700"/>
        <dbReference type="ChEBI" id="CHEBI:15377"/>
        <dbReference type="ChEBI" id="CHEBI:29950"/>
        <dbReference type="ChEBI" id="CHEBI:50058"/>
        <dbReference type="ChEBI" id="CHEBI:57844"/>
        <dbReference type="ChEBI" id="CHEBI:58772"/>
        <dbReference type="EC" id="1.8.4.11"/>
    </reaction>
</comment>
<dbReference type="GO" id="GO:0033744">
    <property type="term" value="F:L-methionine:thioredoxin-disulfide S-oxidoreductase activity"/>
    <property type="evidence" value="ECO:0007669"/>
    <property type="project" value="RHEA"/>
</dbReference>
<dbReference type="AlphaFoldDB" id="A0A1M6A964"/>
<dbReference type="HAMAP" id="MF_01401">
    <property type="entry name" value="MsrA"/>
    <property type="match status" value="1"/>
</dbReference>
<dbReference type="Proteomes" id="UP000184052">
    <property type="component" value="Unassembled WGS sequence"/>
</dbReference>
<proteinExistence type="inferred from homology"/>
<evidence type="ECO:0000256" key="7">
    <source>
        <dbReference type="ARBA" id="ARBA00048782"/>
    </source>
</evidence>
<keyword evidence="11" id="KW-1185">Reference proteome</keyword>
<evidence type="ECO:0000313" key="10">
    <source>
        <dbReference type="EMBL" id="SHI33002.1"/>
    </source>
</evidence>
<dbReference type="Pfam" id="PF01641">
    <property type="entry name" value="SelR"/>
    <property type="match status" value="1"/>
</dbReference>
<dbReference type="RefSeq" id="WP_073045357.1">
    <property type="nucleotide sequence ID" value="NZ_FQZL01000004.1"/>
</dbReference>
<dbReference type="InterPro" id="IPR036509">
    <property type="entry name" value="Met_Sox_Rdtase_MsrA_sf"/>
</dbReference>
<dbReference type="SUPFAM" id="SSF55068">
    <property type="entry name" value="Peptide methionine sulfoxide reductase"/>
    <property type="match status" value="1"/>
</dbReference>
<dbReference type="InterPro" id="IPR011057">
    <property type="entry name" value="Mss4-like_sf"/>
</dbReference>
<dbReference type="FunFam" id="2.170.150.20:FF:000003">
    <property type="entry name" value="Peptide methionine sulfoxide reductase MsrB"/>
    <property type="match status" value="1"/>
</dbReference>
<reference evidence="10 11" key="1">
    <citation type="submission" date="2016-11" db="EMBL/GenBank/DDBJ databases">
        <authorList>
            <person name="Jaros S."/>
            <person name="Januszkiewicz K."/>
            <person name="Wedrychowicz H."/>
        </authorList>
    </citation>
    <scope>NUCLEOTIDE SEQUENCE [LARGE SCALE GENOMIC DNA]</scope>
    <source>
        <strain evidence="10 11">DSM 17477</strain>
    </source>
</reference>
<dbReference type="EMBL" id="FQZL01000004">
    <property type="protein sequence ID" value="SHI33002.1"/>
    <property type="molecule type" value="Genomic_DNA"/>
</dbReference>
<dbReference type="PROSITE" id="PS51790">
    <property type="entry name" value="MSRB"/>
    <property type="match status" value="1"/>
</dbReference>
<evidence type="ECO:0000256" key="3">
    <source>
        <dbReference type="ARBA" id="ARBA00023002"/>
    </source>
</evidence>
<dbReference type="STRING" id="1121476.SAMN02745751_00034"/>
<accession>A0A1M6A964</accession>
<dbReference type="FunFam" id="3.30.1060.10:FF:000007">
    <property type="entry name" value="Peptide methionine sulfoxide reductase msrA/msrB"/>
    <property type="match status" value="1"/>
</dbReference>
<comment type="function">
    <text evidence="8">Has an important function as a repair enzyme for proteins that have been inactivated by oxidation. Catalyzes the reversible oxidation-reduction of methionine sulfoxide in proteins to methionine.</text>
</comment>
<evidence type="ECO:0000256" key="6">
    <source>
        <dbReference type="ARBA" id="ARBA00048488"/>
    </source>
</evidence>
<dbReference type="GO" id="GO:0008113">
    <property type="term" value="F:peptide-methionine (S)-S-oxide reductase activity"/>
    <property type="evidence" value="ECO:0007669"/>
    <property type="project" value="UniProtKB-UniRule"/>
</dbReference>
<dbReference type="EC" id="1.8.4.11" evidence="8"/>
<comment type="similarity">
    <text evidence="1">In the C-terminal section; belongs to the MsrB Met sulfoxide reductase family.</text>
</comment>
<protein>
    <recommendedName>
        <fullName evidence="8">Peptide methionine sulfoxide reductase MsrA</fullName>
        <shortName evidence="8">Protein-methionine-S-oxide reductase</shortName>
        <ecNumber evidence="8">1.8.4.11</ecNumber>
    </recommendedName>
    <alternativeName>
        <fullName evidence="8">Peptide-methionine (S)-S-oxide reductase</fullName>
        <shortName evidence="8">Peptide Met(O) reductase</shortName>
    </alternativeName>
</protein>
<dbReference type="GO" id="GO:0033743">
    <property type="term" value="F:peptide-methionine (R)-S-oxide reductase activity"/>
    <property type="evidence" value="ECO:0007669"/>
    <property type="project" value="UniProtKB-EC"/>
</dbReference>
<dbReference type="OrthoDB" id="4174719at2"/>
<feature type="domain" description="MsrB" evidence="9">
    <location>
        <begin position="239"/>
        <end position="362"/>
    </location>
</feature>
<comment type="catalytic activity">
    <reaction evidence="5 8">
        <text>L-methionyl-[protein] + [thioredoxin]-disulfide + H2O = L-methionyl-(S)-S-oxide-[protein] + [thioredoxin]-dithiol</text>
        <dbReference type="Rhea" id="RHEA:14217"/>
        <dbReference type="Rhea" id="RHEA-COMP:10698"/>
        <dbReference type="Rhea" id="RHEA-COMP:10700"/>
        <dbReference type="Rhea" id="RHEA-COMP:12313"/>
        <dbReference type="Rhea" id="RHEA-COMP:12315"/>
        <dbReference type="ChEBI" id="CHEBI:15377"/>
        <dbReference type="ChEBI" id="CHEBI:16044"/>
        <dbReference type="ChEBI" id="CHEBI:29950"/>
        <dbReference type="ChEBI" id="CHEBI:44120"/>
        <dbReference type="ChEBI" id="CHEBI:50058"/>
        <dbReference type="EC" id="1.8.4.11"/>
    </reaction>
</comment>
<dbReference type="GO" id="GO:0005737">
    <property type="term" value="C:cytoplasm"/>
    <property type="evidence" value="ECO:0007669"/>
    <property type="project" value="TreeGrafter"/>
</dbReference>
<dbReference type="PANTHER" id="PTHR42799">
    <property type="entry name" value="MITOCHONDRIAL PEPTIDE METHIONINE SULFOXIDE REDUCTASE"/>
    <property type="match status" value="1"/>
</dbReference>
<evidence type="ECO:0000256" key="1">
    <source>
        <dbReference type="ARBA" id="ARBA00008076"/>
    </source>
</evidence>
<keyword evidence="4" id="KW-0511">Multifunctional enzyme</keyword>
<sequence>MNSRILIAVLLVLVVAAAVFVPRILNTAGDEDMVSEEKDMEIVEEENMEDMKNEETMAVKVDESKLKDLYLAGGCFWGLEEYMQRIHGVYDVTSGYANGNTENPTYEEVCYKNTGHAETVHVRYDPEETDMRTLLLYYFKVIDPTSVNRQGNDRGTQYRTGIYYTDEEQVPIIQEVIAEEQEKYSKEIVVEVEMLDGYYLAEEYHQDYLKKNPNGYCHIDLGLADEIIIDPARYPKPDDAYLMDNLTDLQYAVTQDAKTERAFDNKYHDFKGKGIYVDIVTGEPLFSSIDKYDSGCGWPSFTKPIIPEVVTYHVDESFNMVRTEVRSRSGDSHLGHVFDDGPKDRGGKRYCINSAAIRFVAYEDMDDEGYGYLKVLFE</sequence>
<dbReference type="InterPro" id="IPR002579">
    <property type="entry name" value="Met_Sox_Rdtase_MsrB_dom"/>
</dbReference>
<organism evidence="10 11">
    <name type="scientific">Dethiosulfatibacter aminovorans DSM 17477</name>
    <dbReference type="NCBI Taxonomy" id="1121476"/>
    <lineage>
        <taxon>Bacteria</taxon>
        <taxon>Bacillati</taxon>
        <taxon>Bacillota</taxon>
        <taxon>Tissierellia</taxon>
        <taxon>Dethiosulfatibacter</taxon>
    </lineage>
</organism>
<dbReference type="GO" id="GO:0034599">
    <property type="term" value="P:cellular response to oxidative stress"/>
    <property type="evidence" value="ECO:0007669"/>
    <property type="project" value="TreeGrafter"/>
</dbReference>
<dbReference type="NCBIfam" id="TIGR00357">
    <property type="entry name" value="peptide-methionine (R)-S-oxide reductase MsrB"/>
    <property type="match status" value="1"/>
</dbReference>
<dbReference type="PANTHER" id="PTHR42799:SF2">
    <property type="entry name" value="MITOCHONDRIAL PEPTIDE METHIONINE SULFOXIDE REDUCTASE"/>
    <property type="match status" value="1"/>
</dbReference>